<dbReference type="PROSITE" id="PS50280">
    <property type="entry name" value="SET"/>
    <property type="match status" value="1"/>
</dbReference>
<dbReference type="SMART" id="SM00317">
    <property type="entry name" value="SET"/>
    <property type="match status" value="1"/>
</dbReference>
<dbReference type="PANTHER" id="PTHR46655">
    <property type="entry name" value="HISTONE-LYSINE N-METHYLTRANSFERASE ATXR3"/>
    <property type="match status" value="1"/>
</dbReference>
<dbReference type="PRINTS" id="PR00503">
    <property type="entry name" value="BROMODOMAIN"/>
</dbReference>
<dbReference type="GO" id="GO:0005978">
    <property type="term" value="P:glycogen biosynthetic process"/>
    <property type="evidence" value="ECO:0007669"/>
    <property type="project" value="UniProtKB-UniPathway"/>
</dbReference>
<dbReference type="Pfam" id="PF00856">
    <property type="entry name" value="SET"/>
    <property type="match status" value="1"/>
</dbReference>
<evidence type="ECO:0000313" key="6">
    <source>
        <dbReference type="Proteomes" id="UP000290189"/>
    </source>
</evidence>
<dbReference type="SUPFAM" id="SSF47370">
    <property type="entry name" value="Bromodomain"/>
    <property type="match status" value="1"/>
</dbReference>
<sequence>MDGHGGGADATADQNSVLDDARSSAPLFPKISPATPASSSVFGGPASLATPMVIEHHGVMNGTQIPIVTVERTTSSNDDGTLPVTDVLFSKFARRSQVERVLSRLMKESVTNSLDWKSIAVRRQKAKRIRTSSSKPKPFISVKKFKITVKKSVIKRKSQSDSKAEANPVSTLLSVQQSEQHARDQARKTQLLELVERLKKRDKYKFFHQPVDVTKVTDYLEVIERPMDLSTVKKNVLLQRYQNLDEFRADVDLIFYNCLKYNHPETLYAQQAESMLLYVERTVAEAKRVFEPEETPPLIHPYETLDESVMAVDEETVRRKLASSKRGQCDGQYCLRLEDVGAYDVNKAHFESLAPDRSNMTECSDDCLCDPAECLNRGVSLNRGKKLNVDIDKRNVYGIDSHTHKLIKTALTNVIPSDADATGFIESKILRYINMHVPTDDPQRRSNHMLFSLKAMASDAELANDTTSYERAQSLIQSIKSGLSLPVYDKGHGVICLNRNGFKKNDFIVEYVGEVYPPWRWFEKQAVLKQFQKVYMTPFSFGFYNILLERHRDDGLGYDVLYLDACRKGNYASRLSHSCSPNCTSVCVAANGRFAIIVIALRDIAPNEELTFDYHSVTESPEEAKNAVCFCGWSICRGRYVQFAGPDQFQQVLNVHHGFTQRTSLLLRACVEPLSSSDRGRLQKWHFMGSVLDGLPEWAVKFASLILEYIEFEKSALPKELMQLSKFAYTKEAAELDTLGVIESRLQCLSIALDKVKYVLRESGGITEPPLRLLTPDEVIDRIWNAEDSVIASAAKKIAPLLDDVDLVRLVECTNYKVQSRREMVSRLIEFRDLLRSMQPSTSCFHHVAADIVHLYAYTDTFYCMTNYPLVKSPPVHFSELGLNITNPDDESLLTPKPYTQAFIWGCLLLWFKQSIDKPDAAAHNAKRGSVCLPSLEGCYSTSRNSNELVEKYTQAQRDAMIACLQAGGAGVIPRHPIWDYRSTNDRVYGSPMLDAVYKKKDLKPLIRGLQAWQPPVDSDGAFEIVQSPPRRRRRMGRA</sequence>
<dbReference type="Gene3D" id="1.20.920.10">
    <property type="entry name" value="Bromodomain-like"/>
    <property type="match status" value="1"/>
</dbReference>
<dbReference type="EMBL" id="OVEO01000007">
    <property type="protein sequence ID" value="SPQ97205.1"/>
    <property type="molecule type" value="Genomic_DNA"/>
</dbReference>
<dbReference type="PANTHER" id="PTHR46655:SF1">
    <property type="entry name" value="HISTONE-LYSINE N-METHYLTRANSFERASE ATXR3"/>
    <property type="match status" value="1"/>
</dbReference>
<geneLocation type="mitochondrion" evidence="5"/>
<dbReference type="SUPFAM" id="SSF82199">
    <property type="entry name" value="SET domain"/>
    <property type="match status" value="1"/>
</dbReference>
<dbReference type="InterPro" id="IPR001214">
    <property type="entry name" value="SET_dom"/>
</dbReference>
<evidence type="ECO:0000259" key="3">
    <source>
        <dbReference type="PROSITE" id="PS50014"/>
    </source>
</evidence>
<dbReference type="UniPathway" id="UPA00164"/>
<dbReference type="CDD" id="cd04369">
    <property type="entry name" value="Bromodomain"/>
    <property type="match status" value="1"/>
</dbReference>
<dbReference type="SMART" id="SM00297">
    <property type="entry name" value="BROMO"/>
    <property type="match status" value="1"/>
</dbReference>
<dbReference type="Gene3D" id="2.170.270.10">
    <property type="entry name" value="SET domain"/>
    <property type="match status" value="1"/>
</dbReference>
<dbReference type="AlphaFoldDB" id="A0A3P3YAL2"/>
<gene>
    <name evidence="5" type="ORF">PLBR_LOCUS4420</name>
</gene>
<evidence type="ECO:0000313" key="5">
    <source>
        <dbReference type="EMBL" id="SPQ97205.1"/>
    </source>
</evidence>
<dbReference type="Pfam" id="PF19633">
    <property type="entry name" value="SDG2_C"/>
    <property type="match status" value="1"/>
</dbReference>
<dbReference type="Pfam" id="PF00439">
    <property type="entry name" value="Bromodomain"/>
    <property type="match status" value="1"/>
</dbReference>
<evidence type="ECO:0000256" key="2">
    <source>
        <dbReference type="PROSITE-ProRule" id="PRU00035"/>
    </source>
</evidence>
<dbReference type="PROSITE" id="PS50014">
    <property type="entry name" value="BROMODOMAIN_2"/>
    <property type="match status" value="1"/>
</dbReference>
<dbReference type="InterPro" id="IPR046341">
    <property type="entry name" value="SET_dom_sf"/>
</dbReference>
<protein>
    <submittedName>
        <fullName evidence="5">Uncharacterized protein</fullName>
    </submittedName>
</protein>
<feature type="domain" description="SET" evidence="4">
    <location>
        <begin position="477"/>
        <end position="615"/>
    </location>
</feature>
<reference evidence="5 6" key="1">
    <citation type="submission" date="2018-03" db="EMBL/GenBank/DDBJ databases">
        <authorList>
            <person name="Fogelqvist J."/>
        </authorList>
    </citation>
    <scope>NUCLEOTIDE SEQUENCE [LARGE SCALE GENOMIC DNA]</scope>
</reference>
<dbReference type="InterPro" id="IPR045606">
    <property type="entry name" value="ATXR3_C"/>
</dbReference>
<dbReference type="InterPro" id="IPR036427">
    <property type="entry name" value="Bromodomain-like_sf"/>
</dbReference>
<keyword evidence="1 2" id="KW-0103">Bromodomain</keyword>
<proteinExistence type="predicted"/>
<evidence type="ECO:0000256" key="1">
    <source>
        <dbReference type="ARBA" id="ARBA00023117"/>
    </source>
</evidence>
<accession>A0A3P3YAL2</accession>
<feature type="domain" description="Bromo" evidence="3">
    <location>
        <begin position="199"/>
        <end position="269"/>
    </location>
</feature>
<keyword evidence="5" id="KW-0496">Mitochondrion</keyword>
<evidence type="ECO:0000259" key="4">
    <source>
        <dbReference type="PROSITE" id="PS50280"/>
    </source>
</evidence>
<dbReference type="Proteomes" id="UP000290189">
    <property type="component" value="Unassembled WGS sequence"/>
</dbReference>
<dbReference type="InterPro" id="IPR001487">
    <property type="entry name" value="Bromodomain"/>
</dbReference>
<name>A0A3P3YAL2_PLABS</name>
<organism evidence="5 6">
    <name type="scientific">Plasmodiophora brassicae</name>
    <name type="common">Clubroot disease agent</name>
    <dbReference type="NCBI Taxonomy" id="37360"/>
    <lineage>
        <taxon>Eukaryota</taxon>
        <taxon>Sar</taxon>
        <taxon>Rhizaria</taxon>
        <taxon>Endomyxa</taxon>
        <taxon>Phytomyxea</taxon>
        <taxon>Plasmodiophorida</taxon>
        <taxon>Plasmodiophoridae</taxon>
        <taxon>Plasmodiophora</taxon>
    </lineage>
</organism>